<dbReference type="Proteomes" id="UP000044602">
    <property type="component" value="Unassembled WGS sequence"/>
</dbReference>
<proteinExistence type="predicted"/>
<evidence type="ECO:0000256" key="2">
    <source>
        <dbReference type="SAM" id="SignalP"/>
    </source>
</evidence>
<feature type="region of interest" description="Disordered" evidence="1">
    <location>
        <begin position="149"/>
        <end position="176"/>
    </location>
</feature>
<evidence type="ECO:0000256" key="1">
    <source>
        <dbReference type="SAM" id="MobiDB-lite"/>
    </source>
</evidence>
<keyword evidence="5" id="KW-1185">Reference proteome</keyword>
<feature type="signal peptide" evidence="2">
    <location>
        <begin position="1"/>
        <end position="18"/>
    </location>
</feature>
<gene>
    <name evidence="3" type="ORF">BN1708_001927</name>
    <name evidence="4" type="ORF">BN1723_004549</name>
</gene>
<accession>A0A0G4MY82</accession>
<evidence type="ECO:0000313" key="3">
    <source>
        <dbReference type="EMBL" id="CRJ81579.1"/>
    </source>
</evidence>
<evidence type="ECO:0008006" key="7">
    <source>
        <dbReference type="Google" id="ProtNLM"/>
    </source>
</evidence>
<dbReference type="AlphaFoldDB" id="A0A0G4MY82"/>
<sequence>MYVSQLLLAVAAASTAAAANMAPREPTPTTAAAHVAGRDLAECSSVAADVLPQLTSAPTPDSDLARFFLTEPAILSAEDQCAVPSVTGSMASEFTSYASALLAWQEDHIGEFRSLWQACSDVPGIRDQVDLPTGSGSCASLAAKITGEAEPAATGTSGSDGSPAATDASASQSDNAAPRASGRALVGIAAGCLAAVGLMY</sequence>
<dbReference type="EMBL" id="CVQH01000002">
    <property type="protein sequence ID" value="CRJ81579.1"/>
    <property type="molecule type" value="Genomic_DNA"/>
</dbReference>
<dbReference type="Proteomes" id="UP000045706">
    <property type="component" value="Unassembled WGS sequence"/>
</dbReference>
<evidence type="ECO:0000313" key="4">
    <source>
        <dbReference type="EMBL" id="CRK39306.1"/>
    </source>
</evidence>
<evidence type="ECO:0000313" key="6">
    <source>
        <dbReference type="Proteomes" id="UP000045706"/>
    </source>
</evidence>
<organism evidence="4 6">
    <name type="scientific">Verticillium longisporum</name>
    <name type="common">Verticillium dahliae var. longisporum</name>
    <dbReference type="NCBI Taxonomy" id="100787"/>
    <lineage>
        <taxon>Eukaryota</taxon>
        <taxon>Fungi</taxon>
        <taxon>Dikarya</taxon>
        <taxon>Ascomycota</taxon>
        <taxon>Pezizomycotina</taxon>
        <taxon>Sordariomycetes</taxon>
        <taxon>Hypocreomycetidae</taxon>
        <taxon>Glomerellales</taxon>
        <taxon>Plectosphaerellaceae</taxon>
        <taxon>Verticillium</taxon>
    </lineage>
</organism>
<dbReference type="EMBL" id="CVQI01031719">
    <property type="protein sequence ID" value="CRK39306.1"/>
    <property type="molecule type" value="Genomic_DNA"/>
</dbReference>
<feature type="chain" id="PRO_5010420003" description="Infection structure specific protein" evidence="2">
    <location>
        <begin position="19"/>
        <end position="200"/>
    </location>
</feature>
<reference evidence="5 6" key="1">
    <citation type="submission" date="2015-05" db="EMBL/GenBank/DDBJ databases">
        <authorList>
            <person name="Fogelqvist Johan"/>
        </authorList>
    </citation>
    <scope>NUCLEOTIDE SEQUENCE [LARGE SCALE GENOMIC DNA]</scope>
    <source>
        <strain evidence="3">VL1</strain>
        <strain evidence="4">VL2</strain>
    </source>
</reference>
<protein>
    <recommendedName>
        <fullName evidence="7">Infection structure specific protein</fullName>
    </recommendedName>
</protein>
<keyword evidence="2" id="KW-0732">Signal</keyword>
<evidence type="ECO:0000313" key="5">
    <source>
        <dbReference type="Proteomes" id="UP000044602"/>
    </source>
</evidence>
<feature type="non-terminal residue" evidence="4">
    <location>
        <position position="200"/>
    </location>
</feature>
<name>A0A0G4MY82_VERLO</name>